<feature type="domain" description="PIPK" evidence="6">
    <location>
        <begin position="58"/>
        <end position="433"/>
    </location>
</feature>
<sequence length="582" mass="63825">MFSFSLSLSLSLSLSPGSSGSRKMASPEMPGSSQSMKKTIGHRGVETNTGETTYKKTTSSALKGAIQLGITHTVGSLSQKAERDVLMQDFVVVESIFFPSEGSNLTPAHHYSDFRFKTYAPIAFRYFRELFGIRPDDYLYSLCNDGLIELSNSGASGSLFYVSSDDEFIIKTVQHKEAEFLQKLLPGYFMNLNQNKRTLLPKFYGLYCIQAGGKNIRLVVMNNLLPRVVHMHHKYDMKGSTYKRRASAKERDKTFPTFKDLDFIQDLPDGLLLEPDNYNALSKTIQRDCLLLQSFKIMDYSLLVGIHNLEQASRERERGGGQMGDSGGSEGAVTPDQRRPQAQKSLYCTAMESIQGEARGKGDLLIVIGWCARNSKGERLLVFIGIIDILQSYRFIKKLEHSWKALVHDGDTVSVHRPGFYAERFQQFMCNTVFKKIPLKLSPSKKSRGGGPGGMRRAPTLGGPTPFSHAAGQSVVDSRLVYQSHFNRADAEGDSGMQSGRPDLVPRTPPLAGGSGDAEANFSTSSLGSTGLTTSSPPLHMGAEVEASGDQSGNEDAISLSDIVPETNICFVSLAQSFSSSS</sequence>
<dbReference type="SMART" id="SM00330">
    <property type="entry name" value="PIPKc"/>
    <property type="match status" value="1"/>
</dbReference>
<reference evidence="7" key="3">
    <citation type="submission" date="2025-09" db="UniProtKB">
        <authorList>
            <consortium name="Ensembl"/>
        </authorList>
    </citation>
    <scope>IDENTIFICATION</scope>
</reference>
<keyword evidence="3" id="KW-0067">ATP-binding</keyword>
<dbReference type="PANTHER" id="PTHR23086">
    <property type="entry name" value="PHOSPHATIDYLINOSITOL-4-PHOSPHATE 5-KINASE"/>
    <property type="match status" value="1"/>
</dbReference>
<dbReference type="GO" id="GO:0005886">
    <property type="term" value="C:plasma membrane"/>
    <property type="evidence" value="ECO:0007669"/>
    <property type="project" value="TreeGrafter"/>
</dbReference>
<reference evidence="8" key="1">
    <citation type="submission" date="2018-06" db="EMBL/GenBank/DDBJ databases">
        <title>Genome assembly of Danube salmon.</title>
        <authorList>
            <person name="Macqueen D.J."/>
            <person name="Gundappa M.K."/>
        </authorList>
    </citation>
    <scope>NUCLEOTIDE SEQUENCE [LARGE SCALE GENOMIC DNA]</scope>
</reference>
<dbReference type="AlphaFoldDB" id="A0A4W5LBI1"/>
<protein>
    <submittedName>
        <fullName evidence="7">Phosphatidylinositol-4-phosphate 5-kinase, type I, alpha, b</fullName>
    </submittedName>
</protein>
<feature type="compositionally biased region" description="Gly residues" evidence="4">
    <location>
        <begin position="320"/>
        <end position="330"/>
    </location>
</feature>
<feature type="compositionally biased region" description="Low complexity" evidence="4">
    <location>
        <begin position="523"/>
        <end position="536"/>
    </location>
</feature>
<dbReference type="GO" id="GO:0046854">
    <property type="term" value="P:phosphatidylinositol phosphate biosynthetic process"/>
    <property type="evidence" value="ECO:0007669"/>
    <property type="project" value="TreeGrafter"/>
</dbReference>
<dbReference type="GO" id="GO:0005524">
    <property type="term" value="F:ATP binding"/>
    <property type="evidence" value="ECO:0007669"/>
    <property type="project" value="UniProtKB-UniRule"/>
</dbReference>
<feature type="region of interest" description="Disordered" evidence="4">
    <location>
        <begin position="441"/>
        <end position="469"/>
    </location>
</feature>
<dbReference type="GO" id="GO:0016308">
    <property type="term" value="F:1-phosphatidylinositol-4-phosphate 5-kinase activity"/>
    <property type="evidence" value="ECO:0007669"/>
    <property type="project" value="TreeGrafter"/>
</dbReference>
<reference evidence="7" key="2">
    <citation type="submission" date="2025-08" db="UniProtKB">
        <authorList>
            <consortium name="Ensembl"/>
        </authorList>
    </citation>
    <scope>IDENTIFICATION</scope>
</reference>
<comment type="subcellular location">
    <subcellularLocation>
        <location evidence="1">Cytoplasm</location>
    </subcellularLocation>
</comment>
<dbReference type="FunFam" id="3.30.800.10:FF:000001">
    <property type="entry name" value="phosphatidylinositol 4-phosphate 5-kinase type-1 gamma"/>
    <property type="match status" value="1"/>
</dbReference>
<dbReference type="GO" id="GO:0005737">
    <property type="term" value="C:cytoplasm"/>
    <property type="evidence" value="ECO:0007669"/>
    <property type="project" value="UniProtKB-SubCell"/>
</dbReference>
<dbReference type="Gene3D" id="3.30.810.10">
    <property type="entry name" value="2-Layer Sandwich"/>
    <property type="match status" value="1"/>
</dbReference>
<dbReference type="InterPro" id="IPR023610">
    <property type="entry name" value="PInositol-4/5-P-5/4-kinase"/>
</dbReference>
<keyword evidence="3" id="KW-0808">Transferase</keyword>
<feature type="signal peptide" evidence="5">
    <location>
        <begin position="1"/>
        <end position="20"/>
    </location>
</feature>
<feature type="compositionally biased region" description="Low complexity" evidence="4">
    <location>
        <begin position="11"/>
        <end position="21"/>
    </location>
</feature>
<dbReference type="Pfam" id="PF01504">
    <property type="entry name" value="PIP5K"/>
    <property type="match status" value="1"/>
</dbReference>
<dbReference type="InterPro" id="IPR002498">
    <property type="entry name" value="PInositol-4-P-4/5-kinase_core"/>
</dbReference>
<name>A0A4W5LBI1_9TELE</name>
<dbReference type="GeneTree" id="ENSGT00940000154703"/>
<evidence type="ECO:0000256" key="3">
    <source>
        <dbReference type="PROSITE-ProRule" id="PRU00781"/>
    </source>
</evidence>
<evidence type="ECO:0000313" key="8">
    <source>
        <dbReference type="Proteomes" id="UP000314982"/>
    </source>
</evidence>
<organism evidence="7 8">
    <name type="scientific">Hucho hucho</name>
    <name type="common">huchen</name>
    <dbReference type="NCBI Taxonomy" id="62062"/>
    <lineage>
        <taxon>Eukaryota</taxon>
        <taxon>Metazoa</taxon>
        <taxon>Chordata</taxon>
        <taxon>Craniata</taxon>
        <taxon>Vertebrata</taxon>
        <taxon>Euteleostomi</taxon>
        <taxon>Actinopterygii</taxon>
        <taxon>Neopterygii</taxon>
        <taxon>Teleostei</taxon>
        <taxon>Protacanthopterygii</taxon>
        <taxon>Salmoniformes</taxon>
        <taxon>Salmonidae</taxon>
        <taxon>Salmoninae</taxon>
        <taxon>Hucho</taxon>
    </lineage>
</organism>
<dbReference type="CDD" id="cd17301">
    <property type="entry name" value="PIPKc_PIP5KI"/>
    <property type="match status" value="1"/>
</dbReference>
<evidence type="ECO:0000256" key="1">
    <source>
        <dbReference type="ARBA" id="ARBA00004496"/>
    </source>
</evidence>
<feature type="region of interest" description="Disordered" evidence="4">
    <location>
        <begin position="11"/>
        <end position="50"/>
    </location>
</feature>
<dbReference type="PROSITE" id="PS51455">
    <property type="entry name" value="PIPK"/>
    <property type="match status" value="1"/>
</dbReference>
<evidence type="ECO:0000256" key="2">
    <source>
        <dbReference type="ARBA" id="ARBA00022490"/>
    </source>
</evidence>
<dbReference type="Gene3D" id="3.30.800.10">
    <property type="entry name" value="Phosphatidylinositol Phosphate Kinase II Beta"/>
    <property type="match status" value="1"/>
</dbReference>
<evidence type="ECO:0000256" key="4">
    <source>
        <dbReference type="SAM" id="MobiDB-lite"/>
    </source>
</evidence>
<accession>A0A4W5LBI1</accession>
<evidence type="ECO:0000259" key="6">
    <source>
        <dbReference type="PROSITE" id="PS51455"/>
    </source>
</evidence>
<keyword evidence="3" id="KW-0547">Nucleotide-binding</keyword>
<keyword evidence="5" id="KW-0732">Signal</keyword>
<feature type="region of interest" description="Disordered" evidence="4">
    <location>
        <begin position="314"/>
        <end position="338"/>
    </location>
</feature>
<feature type="chain" id="PRO_5021388195" evidence="5">
    <location>
        <begin position="21"/>
        <end position="582"/>
    </location>
</feature>
<dbReference type="SUPFAM" id="SSF56104">
    <property type="entry name" value="SAICAR synthase-like"/>
    <property type="match status" value="1"/>
</dbReference>
<dbReference type="Proteomes" id="UP000314982">
    <property type="component" value="Unassembled WGS sequence"/>
</dbReference>
<feature type="region of interest" description="Disordered" evidence="4">
    <location>
        <begin position="489"/>
        <end position="556"/>
    </location>
</feature>
<evidence type="ECO:0000313" key="7">
    <source>
        <dbReference type="Ensembl" id="ENSHHUP00000023163.1"/>
    </source>
</evidence>
<keyword evidence="3" id="KW-0418">Kinase</keyword>
<keyword evidence="2" id="KW-0963">Cytoplasm</keyword>
<dbReference type="Ensembl" id="ENSHHUT00000024037.1">
    <property type="protein sequence ID" value="ENSHHUP00000023163.1"/>
    <property type="gene ID" value="ENSHHUG00000014520.1"/>
</dbReference>
<dbReference type="InterPro" id="IPR027484">
    <property type="entry name" value="PInositol-4-P-5-kinase_N"/>
</dbReference>
<dbReference type="InterPro" id="IPR027483">
    <property type="entry name" value="PInositol-4-P-4/5-kinase_C_sf"/>
</dbReference>
<keyword evidence="8" id="KW-1185">Reference proteome</keyword>
<dbReference type="PANTHER" id="PTHR23086:SF54">
    <property type="entry name" value="PHOSPHATIDYLINOSITOL 4-PHOSPHATE 5-KINASE TYPE-1 ALPHA"/>
    <property type="match status" value="1"/>
</dbReference>
<proteinExistence type="predicted"/>
<evidence type="ECO:0000256" key="5">
    <source>
        <dbReference type="SAM" id="SignalP"/>
    </source>
</evidence>